<organism evidence="1">
    <name type="scientific">marine sediment metagenome</name>
    <dbReference type="NCBI Taxonomy" id="412755"/>
    <lineage>
        <taxon>unclassified sequences</taxon>
        <taxon>metagenomes</taxon>
        <taxon>ecological metagenomes</taxon>
    </lineage>
</organism>
<dbReference type="AlphaFoldDB" id="A0A0F9LQ48"/>
<dbReference type="EMBL" id="LAZR01006003">
    <property type="protein sequence ID" value="KKM95483.1"/>
    <property type="molecule type" value="Genomic_DNA"/>
</dbReference>
<name>A0A0F9LQ48_9ZZZZ</name>
<reference evidence="1" key="1">
    <citation type="journal article" date="2015" name="Nature">
        <title>Complex archaea that bridge the gap between prokaryotes and eukaryotes.</title>
        <authorList>
            <person name="Spang A."/>
            <person name="Saw J.H."/>
            <person name="Jorgensen S.L."/>
            <person name="Zaremba-Niedzwiedzka K."/>
            <person name="Martijn J."/>
            <person name="Lind A.E."/>
            <person name="van Eijk R."/>
            <person name="Schleper C."/>
            <person name="Guy L."/>
            <person name="Ettema T.J."/>
        </authorList>
    </citation>
    <scope>NUCLEOTIDE SEQUENCE</scope>
</reference>
<evidence type="ECO:0000313" key="1">
    <source>
        <dbReference type="EMBL" id="KKM95483.1"/>
    </source>
</evidence>
<sequence length="103" mass="11581">MAEMTLTHIKLELGHRAPVFAARIAPLYRLLGWTWGRDLQIPTESQILEQLRELIDHIDSLTSMHGTGGLEAYCDEEDCSLGLRVVIDDMAVPFEETESEAGR</sequence>
<proteinExistence type="predicted"/>
<protein>
    <submittedName>
        <fullName evidence="1">Uncharacterized protein</fullName>
    </submittedName>
</protein>
<comment type="caution">
    <text evidence="1">The sequence shown here is derived from an EMBL/GenBank/DDBJ whole genome shotgun (WGS) entry which is preliminary data.</text>
</comment>
<accession>A0A0F9LQ48</accession>
<gene>
    <name evidence="1" type="ORF">LCGC14_1187810</name>
</gene>